<dbReference type="AlphaFoldDB" id="A0A062V7N9"/>
<reference evidence="6 7" key="1">
    <citation type="journal article" date="2013" name="Nature">
        <title>Anaerobic oxidation of methane coupled to nitrate reduction in a novel archaeal lineage.</title>
        <authorList>
            <person name="Haroon M.F."/>
            <person name="Hu S."/>
            <person name="Shi Y."/>
            <person name="Imelfort M."/>
            <person name="Keller J."/>
            <person name="Hugenholtz P."/>
            <person name="Yuan Z."/>
            <person name="Tyson G.W."/>
        </authorList>
    </citation>
    <scope>NUCLEOTIDE SEQUENCE [LARGE SCALE GENOMIC DNA]</scope>
    <source>
        <strain evidence="6 7">ANME-2d</strain>
    </source>
</reference>
<evidence type="ECO:0000259" key="4">
    <source>
        <dbReference type="Pfam" id="PF00391"/>
    </source>
</evidence>
<evidence type="ECO:0000313" key="6">
    <source>
        <dbReference type="EMBL" id="KCZ71385.1"/>
    </source>
</evidence>
<dbReference type="InterPro" id="IPR008279">
    <property type="entry name" value="PEP-util_enz_mobile_dom"/>
</dbReference>
<organism evidence="6 7">
    <name type="scientific">Candidatus Methanoperedens nitratireducens</name>
    <dbReference type="NCBI Taxonomy" id="1392998"/>
    <lineage>
        <taxon>Archaea</taxon>
        <taxon>Methanobacteriati</taxon>
        <taxon>Methanobacteriota</taxon>
        <taxon>Stenosarchaea group</taxon>
        <taxon>Methanomicrobia</taxon>
        <taxon>Methanosarcinales</taxon>
        <taxon>ANME-2 cluster</taxon>
        <taxon>Candidatus Methanoperedentaceae</taxon>
        <taxon>Candidatus Methanoperedens</taxon>
    </lineage>
</organism>
<feature type="domain" description="PEP-utilising enzyme mobile" evidence="4">
    <location>
        <begin position="755"/>
        <end position="824"/>
    </location>
</feature>
<dbReference type="RefSeq" id="WP_048091303.1">
    <property type="nucleotide sequence ID" value="NZ_JMIY01000005.1"/>
</dbReference>
<evidence type="ECO:0000256" key="3">
    <source>
        <dbReference type="ARBA" id="ARBA00071420"/>
    </source>
</evidence>
<name>A0A062V7N9_9EURY</name>
<keyword evidence="6" id="KW-0418">Kinase</keyword>
<keyword evidence="7" id="KW-1185">Reference proteome</keyword>
<dbReference type="PATRIC" id="fig|1392998.3.peg.2116"/>
<dbReference type="InterPro" id="IPR002192">
    <property type="entry name" value="PPDK_AMP/ATP-bd"/>
</dbReference>
<proteinExistence type="predicted"/>
<evidence type="ECO:0000313" key="7">
    <source>
        <dbReference type="Proteomes" id="UP000027153"/>
    </source>
</evidence>
<dbReference type="EMBL" id="JMIY01000005">
    <property type="protein sequence ID" value="KCZ71385.1"/>
    <property type="molecule type" value="Genomic_DNA"/>
</dbReference>
<dbReference type="InterPro" id="IPR013815">
    <property type="entry name" value="ATP_grasp_subdomain_1"/>
</dbReference>
<dbReference type="Gene3D" id="3.30.470.20">
    <property type="entry name" value="ATP-grasp fold, B domain"/>
    <property type="match status" value="1"/>
</dbReference>
<keyword evidence="6" id="KW-0670">Pyruvate</keyword>
<dbReference type="InterPro" id="IPR051549">
    <property type="entry name" value="PEP_Utilizing_Enz"/>
</dbReference>
<comment type="caution">
    <text evidence="6">The sequence shown here is derived from an EMBL/GenBank/DDBJ whole genome shotgun (WGS) entry which is preliminary data.</text>
</comment>
<accession>A0A062V7N9</accession>
<keyword evidence="2" id="KW-0067">ATP-binding</keyword>
<dbReference type="SUPFAM" id="SSF56059">
    <property type="entry name" value="Glutathione synthetase ATP-binding domain-like"/>
    <property type="match status" value="1"/>
</dbReference>
<dbReference type="Pfam" id="PF01326">
    <property type="entry name" value="PPDK_N"/>
    <property type="match status" value="1"/>
</dbReference>
<dbReference type="GO" id="GO:0016301">
    <property type="term" value="F:kinase activity"/>
    <property type="evidence" value="ECO:0007669"/>
    <property type="project" value="UniProtKB-KW"/>
</dbReference>
<feature type="domain" description="Pyruvate phosphate dikinase AMP/ATP-binding" evidence="5">
    <location>
        <begin position="16"/>
        <end position="311"/>
    </location>
</feature>
<dbReference type="SUPFAM" id="SSF52009">
    <property type="entry name" value="Phosphohistidine domain"/>
    <property type="match status" value="1"/>
</dbReference>
<dbReference type="PANTHER" id="PTHR43615:SF1">
    <property type="entry name" value="PPDK_N DOMAIN-CONTAINING PROTEIN"/>
    <property type="match status" value="1"/>
</dbReference>
<evidence type="ECO:0000256" key="2">
    <source>
        <dbReference type="ARBA" id="ARBA00022840"/>
    </source>
</evidence>
<sequence length="830" mass="92255">MEFIRSFEQLTKKDISLAGGKGANLGELVRAGFPVPPGFVVTTAAYDRFVVDNSLGRIISAVLQEEKSSGTEIRDAFQSAPIPLEIEQAILKAYRKFGQRSVAVRSSATAEDLPGAAFAGQQDTFLNVIGEEALLDAVRRCWASLWTDRAVTYRRRRGIDQRAVKLAIVIQHMVPADVAGVMFTANPVTGARDEIVIDANPGLGEAVVSGLVTPDHFVMRKQWLSWRIIERHHGKREVLIRPRTEGGTERVSFGSKGALQPALPDPALRQLARLGLAIQQHFGNPQDIEWVWSGGKFFIVQSRPITALPEPVPKMSKIQSMVAGLLAEMFAVRPYPLDATTWLPALSDAATSIFGLLGVSAPPFDQMFVKKDDVIVQLKHRIEFHLTSGIFLAPVHLLRIILHYNPVHWKEDPLLNDISLRIRDLEARELQTLSWKELLATMNESQEIFVDVGELRRRYYPRMGFAVGLLRLFLGLLGRSDHFSVLMSGVENKTVEANHALEALAAWIRANPSLSDIFSKHDADKLWKALEAQPSGRMFLVELKSFLDRYGHRESVLSTALEPTWKDAPEIMLGILKGLASTEARSQNGRPAWEIERDKILMHPLLRISFLRNSFIEILDEARCFLQLREDTHFYATLALPVIRRTLLEFGRRLVGIGVIGTPEDVFHFQLNEIEQLEMAWPPTPQLTSDLQSAVVRRKEQRKALEGMPLVDPRSFRQTEAAGDNLLRGTPGSPGIAEGTVRIILDASEFGKLCSGDVLVAPYTNPSWTPLFQRAVAVVVDTGGSGSHAAIVAREYGIPAVMGTVDGTRRLKDGERIRVDGFHGLVHSQT</sequence>
<dbReference type="GO" id="GO:0005524">
    <property type="term" value="F:ATP binding"/>
    <property type="evidence" value="ECO:0007669"/>
    <property type="project" value="UniProtKB-KW"/>
</dbReference>
<keyword evidence="1" id="KW-0547">Nucleotide-binding</keyword>
<gene>
    <name evidence="6" type="ORF">ANME2D_02113</name>
</gene>
<protein>
    <recommendedName>
        <fullName evidence="3">Probable phosphoenolpyruvate synthase</fullName>
    </recommendedName>
</protein>
<dbReference type="OrthoDB" id="23397at2157"/>
<keyword evidence="6" id="KW-0808">Transferase</keyword>
<dbReference type="InterPro" id="IPR036637">
    <property type="entry name" value="Phosphohistidine_dom_sf"/>
</dbReference>
<evidence type="ECO:0000256" key="1">
    <source>
        <dbReference type="ARBA" id="ARBA00022741"/>
    </source>
</evidence>
<dbReference type="Gene3D" id="3.50.30.10">
    <property type="entry name" value="Phosphohistidine domain"/>
    <property type="match status" value="1"/>
</dbReference>
<dbReference type="Pfam" id="PF00391">
    <property type="entry name" value="PEP-utilizers"/>
    <property type="match status" value="1"/>
</dbReference>
<dbReference type="FunFam" id="3.30.1490.20:FF:000010">
    <property type="entry name" value="Phosphoenolpyruvate synthase"/>
    <property type="match status" value="1"/>
</dbReference>
<dbReference type="Gene3D" id="3.30.1490.20">
    <property type="entry name" value="ATP-grasp fold, A domain"/>
    <property type="match status" value="1"/>
</dbReference>
<dbReference type="PANTHER" id="PTHR43615">
    <property type="entry name" value="PHOSPHOENOLPYRUVATE SYNTHASE-RELATED"/>
    <property type="match status" value="1"/>
</dbReference>
<dbReference type="Proteomes" id="UP000027153">
    <property type="component" value="Unassembled WGS sequence"/>
</dbReference>
<evidence type="ECO:0000259" key="5">
    <source>
        <dbReference type="Pfam" id="PF01326"/>
    </source>
</evidence>